<dbReference type="InterPro" id="IPR046828">
    <property type="entry name" value="RepSA"/>
</dbReference>
<reference evidence="2 3" key="1">
    <citation type="submission" date="2020-08" db="EMBL/GenBank/DDBJ databases">
        <title>Sequencing the genomes of 1000 actinobacteria strains.</title>
        <authorList>
            <person name="Klenk H.-P."/>
        </authorList>
    </citation>
    <scope>NUCLEOTIDE SEQUENCE [LARGE SCALE GENOMIC DNA]</scope>
    <source>
        <strain evidence="2 3">DSM 28967</strain>
    </source>
</reference>
<evidence type="ECO:0000313" key="2">
    <source>
        <dbReference type="EMBL" id="MBB5833550.1"/>
    </source>
</evidence>
<feature type="compositionally biased region" description="Basic and acidic residues" evidence="1">
    <location>
        <begin position="130"/>
        <end position="146"/>
    </location>
</feature>
<dbReference type="RefSeq" id="WP_184793425.1">
    <property type="nucleotide sequence ID" value="NZ_JACHMY010000001.1"/>
</dbReference>
<comment type="caution">
    <text evidence="2">The sequence shown here is derived from an EMBL/GenBank/DDBJ whole genome shotgun (WGS) entry which is preliminary data.</text>
</comment>
<protein>
    <recommendedName>
        <fullName evidence="4">Replication initiation protein</fullName>
    </recommendedName>
</protein>
<dbReference type="Pfam" id="PF20199">
    <property type="entry name" value="RepSA"/>
    <property type="match status" value="2"/>
</dbReference>
<name>A0A7W9MS02_9ACTN</name>
<organism evidence="2 3">
    <name type="scientific">Kribbella italica</name>
    <dbReference type="NCBI Taxonomy" id="1540520"/>
    <lineage>
        <taxon>Bacteria</taxon>
        <taxon>Bacillati</taxon>
        <taxon>Actinomycetota</taxon>
        <taxon>Actinomycetes</taxon>
        <taxon>Propionibacteriales</taxon>
        <taxon>Kribbellaceae</taxon>
        <taxon>Kribbella</taxon>
    </lineage>
</organism>
<feature type="compositionally biased region" description="Acidic residues" evidence="1">
    <location>
        <begin position="88"/>
        <end position="118"/>
    </location>
</feature>
<dbReference type="EMBL" id="JACHMY010000001">
    <property type="protein sequence ID" value="MBB5833550.1"/>
    <property type="molecule type" value="Genomic_DNA"/>
</dbReference>
<proteinExistence type="predicted"/>
<dbReference type="AlphaFoldDB" id="A0A7W9MS02"/>
<evidence type="ECO:0000256" key="1">
    <source>
        <dbReference type="SAM" id="MobiDB-lite"/>
    </source>
</evidence>
<feature type="region of interest" description="Disordered" evidence="1">
    <location>
        <begin position="84"/>
        <end position="154"/>
    </location>
</feature>
<keyword evidence="3" id="KW-1185">Reference proteome</keyword>
<evidence type="ECO:0000313" key="3">
    <source>
        <dbReference type="Proteomes" id="UP000549971"/>
    </source>
</evidence>
<dbReference type="Proteomes" id="UP000549971">
    <property type="component" value="Unassembled WGS sequence"/>
</dbReference>
<gene>
    <name evidence="2" type="ORF">HDA39_000284</name>
</gene>
<evidence type="ECO:0008006" key="4">
    <source>
        <dbReference type="Google" id="ProtNLM"/>
    </source>
</evidence>
<accession>A0A7W9MS02</accession>
<sequence>MTGTTALKSPKITLDRFPLDVVRDLAITNGVCVRPILNRVLDTETGTERVVGVSCGATLASKCPPCAEANRRLRMQQCREGWHRDTEVEAPELDADLEDDLTDDTDDTEDSDEEESPGDETARRVRSTRRRQDAPDLPRLPMDKRTVGTSFHAPNGKTYRPSMFLTLTCDSYGPTHRLPYRVPGKGLVPCGCGVHHGQDSPLLSTPLDPDTYDYRRAALDALHFAKGVDRFIQNLRRCAGYKAQYFAVVEPQKRLAPHLHMAVRGTIPRDTVRQVLNATYHQVWWPAHETPLYGPETGQDLPVWDELAERFLDPATGVLLPTWDAALDDLAVDEEARPAHVVRFGAQLDYKGIVADDDTGKHSKVGRAIGYLTKYLGKAISETFGDDPDDLHPAQLDHMIRLHQHVKVLPCSPTCANWLLYGITPKDADGNVIPGACDSKAHDRQHLGIGGRRVLVSRQWTGKTLTDHRADRAEVVRQTLAAAGVEMEDQGALSVTQNTSDDEQPRFIWTPIRPGDEDVPTHKEVMAYAITKRIRWRTDYEQAKQRARDGTPPPDTPIRQLTIAPPTWRHDTGGHQSWIGC</sequence>